<dbReference type="EMBL" id="JAEACU010000005">
    <property type="protein sequence ID" value="KAH7529138.1"/>
    <property type="molecule type" value="Genomic_DNA"/>
</dbReference>
<feature type="region of interest" description="Disordered" evidence="4">
    <location>
        <begin position="287"/>
        <end position="352"/>
    </location>
</feature>
<feature type="compositionally biased region" description="Basic and acidic residues" evidence="4">
    <location>
        <begin position="563"/>
        <end position="575"/>
    </location>
</feature>
<comment type="subunit">
    <text evidence="3">Binds to multiple calmodulin (CaM) in the presence of Ca(2+) and CaM-like proteins.</text>
</comment>
<name>A0A978VFJ9_ZIZJJ</name>
<dbReference type="Pfam" id="PF00612">
    <property type="entry name" value="IQ"/>
    <property type="match status" value="2"/>
</dbReference>
<dbReference type="Gene3D" id="1.20.5.190">
    <property type="match status" value="1"/>
</dbReference>
<keyword evidence="1" id="KW-0112">Calmodulin-binding</keyword>
<evidence type="ECO:0000256" key="3">
    <source>
        <dbReference type="ARBA" id="ARBA00024378"/>
    </source>
</evidence>
<protein>
    <recommendedName>
        <fullName evidence="5">DUF4005 domain-containing protein</fullName>
    </recommendedName>
</protein>
<evidence type="ECO:0000313" key="6">
    <source>
        <dbReference type="EMBL" id="KAH7529138.1"/>
    </source>
</evidence>
<dbReference type="AlphaFoldDB" id="A0A978VFJ9"/>
<organism evidence="6 7">
    <name type="scientific">Ziziphus jujuba var. spinosa</name>
    <dbReference type="NCBI Taxonomy" id="714518"/>
    <lineage>
        <taxon>Eukaryota</taxon>
        <taxon>Viridiplantae</taxon>
        <taxon>Streptophyta</taxon>
        <taxon>Embryophyta</taxon>
        <taxon>Tracheophyta</taxon>
        <taxon>Spermatophyta</taxon>
        <taxon>Magnoliopsida</taxon>
        <taxon>eudicotyledons</taxon>
        <taxon>Gunneridae</taxon>
        <taxon>Pentapetalae</taxon>
        <taxon>rosids</taxon>
        <taxon>fabids</taxon>
        <taxon>Rosales</taxon>
        <taxon>Rhamnaceae</taxon>
        <taxon>Paliureae</taxon>
        <taxon>Ziziphus</taxon>
    </lineage>
</organism>
<dbReference type="InterPro" id="IPR000048">
    <property type="entry name" value="IQ_motif_EF-hand-BS"/>
</dbReference>
<feature type="compositionally biased region" description="Polar residues" evidence="4">
    <location>
        <begin position="295"/>
        <end position="307"/>
    </location>
</feature>
<dbReference type="PROSITE" id="PS50096">
    <property type="entry name" value="IQ"/>
    <property type="match status" value="2"/>
</dbReference>
<evidence type="ECO:0000256" key="1">
    <source>
        <dbReference type="ARBA" id="ARBA00022860"/>
    </source>
</evidence>
<dbReference type="Pfam" id="PF13178">
    <property type="entry name" value="DUF4005"/>
    <property type="match status" value="1"/>
</dbReference>
<feature type="region of interest" description="Disordered" evidence="4">
    <location>
        <begin position="422"/>
        <end position="709"/>
    </location>
</feature>
<dbReference type="SMART" id="SM00015">
    <property type="entry name" value="IQ"/>
    <property type="match status" value="2"/>
</dbReference>
<accession>A0A978VFJ9</accession>
<comment type="similarity">
    <text evidence="2">Belongs to the IQD family.</text>
</comment>
<gene>
    <name evidence="6" type="ORF">FEM48_Zijuj05G0152400</name>
</gene>
<feature type="compositionally biased region" description="Polar residues" evidence="4">
    <location>
        <begin position="659"/>
        <end position="678"/>
    </location>
</feature>
<comment type="caution">
    <text evidence="6">The sequence shown here is derived from an EMBL/GenBank/DDBJ whole genome shotgun (WGS) entry which is preliminary data.</text>
</comment>
<feature type="domain" description="DUF4005" evidence="5">
    <location>
        <begin position="591"/>
        <end position="688"/>
    </location>
</feature>
<reference evidence="6" key="1">
    <citation type="journal article" date="2021" name="Front. Plant Sci.">
        <title>Chromosome-Scale Genome Assembly for Chinese Sour Jujube and Insights Into Its Genome Evolution and Domestication Signature.</title>
        <authorList>
            <person name="Shen L.-Y."/>
            <person name="Luo H."/>
            <person name="Wang X.-L."/>
            <person name="Wang X.-M."/>
            <person name="Qiu X.-J."/>
            <person name="Liu H."/>
            <person name="Zhou S.-S."/>
            <person name="Jia K.-H."/>
            <person name="Nie S."/>
            <person name="Bao Y.-T."/>
            <person name="Zhang R.-G."/>
            <person name="Yun Q.-Z."/>
            <person name="Chai Y.-H."/>
            <person name="Lu J.-Y."/>
            <person name="Li Y."/>
            <person name="Zhao S.-W."/>
            <person name="Mao J.-F."/>
            <person name="Jia S.-G."/>
            <person name="Mao Y.-M."/>
        </authorList>
    </citation>
    <scope>NUCLEOTIDE SEQUENCE</scope>
    <source>
        <strain evidence="6">AT0</strain>
        <tissue evidence="6">Leaf</tissue>
    </source>
</reference>
<dbReference type="InterPro" id="IPR025064">
    <property type="entry name" value="DUF4005"/>
</dbReference>
<dbReference type="PANTHER" id="PTHR32295">
    <property type="entry name" value="IQ-DOMAIN 5-RELATED"/>
    <property type="match status" value="1"/>
</dbReference>
<sequence length="709" mass="77689">MVDLGTRSHTFVRSRPGLPAMGKSPGKWIKGVLFRKKSAKTNISKGREKVTNEKEVVVTAKAPGADFASVPPVASYPDPITVDRNERNLEFESKEAESASHDGGILLAASQDTEAQGSTPPEVPCDPEQIRKEQAATKAQAAFRGYLARRAFRALNGIIRLQALIRGHLVRRQAVATLCSMLGIVKFQALVRGIRVRHSDVGFEVQKRCSLTMPLGGKLVDSVGVGMSTKMAKLSPNIFIRKLLVPSRTVMPLNVHYESGDPNSVLNWLARWSRSYFWKPAPQPKKIRDLKSQRKQSNGQIVEPQTSRSKRTRRPAIVENVTAQAPSEIDKPKRNFRKVSSQSAPAEPVQENPQYELEKVKRSLRKVHNPVVENCVVSDAETETSKTTGEKTLNTSAHDITTNPPNLPVVETVLEPLAKKELPHPNNANEKMKKETTTSSNIPVVETVPEPLAKKEPPRPNNASEKMKKETNTASKIPLVETVPEPLPKKEPSRPNNASEKMKKETTTASNISLVETVPEPLMKKELPDVSSGNLPPTDSKPPPESNTKDKIISDEQAALELKVVKESTGKEENTSKTNGGLNQKDDLTSSDNQKSSRKSSTPAKQERVENGSGVQSSPTLPSYMAATESAKAKLRLNGSPKIVQDASEKTNVTRRHSLPSSTNSKISSQSPRTQRLVQTGGKGGNKSEKSLSSSRDGNAKVTQAEWRR</sequence>
<dbReference type="GO" id="GO:0005516">
    <property type="term" value="F:calmodulin binding"/>
    <property type="evidence" value="ECO:0007669"/>
    <property type="project" value="UniProtKB-KW"/>
</dbReference>
<evidence type="ECO:0000313" key="7">
    <source>
        <dbReference type="Proteomes" id="UP000813462"/>
    </source>
</evidence>
<dbReference type="Proteomes" id="UP000813462">
    <property type="component" value="Unassembled WGS sequence"/>
</dbReference>
<dbReference type="CDD" id="cd23767">
    <property type="entry name" value="IQCD"/>
    <property type="match status" value="1"/>
</dbReference>
<evidence type="ECO:0000256" key="4">
    <source>
        <dbReference type="SAM" id="MobiDB-lite"/>
    </source>
</evidence>
<evidence type="ECO:0000256" key="2">
    <source>
        <dbReference type="ARBA" id="ARBA00024341"/>
    </source>
</evidence>
<evidence type="ECO:0000259" key="5">
    <source>
        <dbReference type="Pfam" id="PF13178"/>
    </source>
</evidence>
<proteinExistence type="inferred from homology"/>
<dbReference type="PANTHER" id="PTHR32295:SF281">
    <property type="entry name" value="PROTEIN IQ-DOMAIN 31"/>
    <property type="match status" value="1"/>
</dbReference>